<protein>
    <submittedName>
        <fullName evidence="2">Calpain-like cysteine peptidase</fullName>
    </submittedName>
</protein>
<dbReference type="GeneID" id="39988110"/>
<dbReference type="EMBL" id="NBCO01000029">
    <property type="protein sequence ID" value="ORC86291.1"/>
    <property type="molecule type" value="Genomic_DNA"/>
</dbReference>
<dbReference type="Gene3D" id="2.60.40.1180">
    <property type="entry name" value="Golgi alpha-mannosidase II"/>
    <property type="match status" value="1"/>
</dbReference>
<name>A0A1X0NNW3_9TRYP</name>
<dbReference type="PANTHER" id="PTHR47047">
    <property type="entry name" value="PUTATIVE-RELATED-RELATED"/>
    <property type="match status" value="1"/>
</dbReference>
<dbReference type="InterPro" id="IPR013780">
    <property type="entry name" value="Glyco_hydro_b"/>
</dbReference>
<accession>A0A1X0NNW3</accession>
<dbReference type="VEuPathDB" id="TriTrypDB:TM35_000291730"/>
<organism evidence="2 3">
    <name type="scientific">Trypanosoma theileri</name>
    <dbReference type="NCBI Taxonomy" id="67003"/>
    <lineage>
        <taxon>Eukaryota</taxon>
        <taxon>Discoba</taxon>
        <taxon>Euglenozoa</taxon>
        <taxon>Kinetoplastea</taxon>
        <taxon>Metakinetoplastina</taxon>
        <taxon>Trypanosomatida</taxon>
        <taxon>Trypanosomatidae</taxon>
        <taxon>Trypanosoma</taxon>
    </lineage>
</organism>
<dbReference type="PANTHER" id="PTHR47047:SF8">
    <property type="entry name" value="CYSTEINE PEPTIDASE, PUTATIVE-RELATED"/>
    <property type="match status" value="1"/>
</dbReference>
<dbReference type="InterPro" id="IPR036310">
    <property type="entry name" value="Smp-1-like_sf"/>
</dbReference>
<dbReference type="Pfam" id="PF09149">
    <property type="entry name" value="DUF1935"/>
    <property type="match status" value="1"/>
</dbReference>
<evidence type="ECO:0000313" key="3">
    <source>
        <dbReference type="Proteomes" id="UP000192257"/>
    </source>
</evidence>
<dbReference type="OrthoDB" id="243335at2759"/>
<feature type="domain" description="DUF1935" evidence="1">
    <location>
        <begin position="6"/>
        <end position="111"/>
    </location>
</feature>
<evidence type="ECO:0000259" key="1">
    <source>
        <dbReference type="Pfam" id="PF09149"/>
    </source>
</evidence>
<dbReference type="RefSeq" id="XP_028880357.1">
    <property type="nucleotide sequence ID" value="XM_029028330.1"/>
</dbReference>
<dbReference type="FunFam" id="2.60.40.1180:FF:000033">
    <property type="entry name" value="Calpain-like cysteine peptidase, putative"/>
    <property type="match status" value="1"/>
</dbReference>
<dbReference type="AlphaFoldDB" id="A0A1X0NNW3"/>
<comment type="caution">
    <text evidence="2">The sequence shown here is derived from an EMBL/GenBank/DDBJ whole genome shotgun (WGS) entry which is preliminary data.</text>
</comment>
<keyword evidence="3" id="KW-1185">Reference proteome</keyword>
<dbReference type="SUPFAM" id="SSF101601">
    <property type="entry name" value="Smp-1-like"/>
    <property type="match status" value="1"/>
</dbReference>
<reference evidence="2 3" key="1">
    <citation type="submission" date="2017-03" db="EMBL/GenBank/DDBJ databases">
        <title>An alternative strategy for trypanosome survival in the mammalian bloodstream revealed through genome and transcriptome analysis of the ubiquitous bovine parasite Trypanosoma (Megatrypanum) theileri.</title>
        <authorList>
            <person name="Kelly S."/>
            <person name="Ivens A."/>
            <person name="Mott A."/>
            <person name="O'Neill E."/>
            <person name="Emms D."/>
            <person name="Macleod O."/>
            <person name="Voorheis P."/>
            <person name="Matthews J."/>
            <person name="Matthews K."/>
            <person name="Carrington M."/>
        </authorList>
    </citation>
    <scope>NUCLEOTIDE SEQUENCE [LARGE SCALE GENOMIC DNA]</scope>
    <source>
        <strain evidence="2">Edinburgh</strain>
    </source>
</reference>
<dbReference type="Proteomes" id="UP000192257">
    <property type="component" value="Unassembled WGS sequence"/>
</dbReference>
<evidence type="ECO:0000313" key="2">
    <source>
        <dbReference type="EMBL" id="ORC86291.1"/>
    </source>
</evidence>
<gene>
    <name evidence="2" type="ORF">TM35_000291730</name>
</gene>
<dbReference type="InterPro" id="IPR015232">
    <property type="entry name" value="DUF1935"/>
</dbReference>
<sequence length="115" mass="13161">MTEINYENGKPTFKGNNVVKCFNNDGNGLLFRIINEKKKQWAFYNDTKDYNMIVQLYFGRDSKVRPLGKTKMETDSSTGDLKCELNVPPLKTEVFIEGSPNGYRLKLDADPIDKS</sequence>
<proteinExistence type="predicted"/>